<evidence type="ECO:0000313" key="7">
    <source>
        <dbReference type="EMBL" id="MBX8631298.1"/>
    </source>
</evidence>
<organism evidence="7 8">
    <name type="scientific">Candidatus Sysuiplasma superficiale</name>
    <dbReference type="NCBI Taxonomy" id="2823368"/>
    <lineage>
        <taxon>Archaea</taxon>
        <taxon>Methanobacteriati</taxon>
        <taxon>Thermoplasmatota</taxon>
        <taxon>Thermoplasmata</taxon>
        <taxon>Candidatus Sysuiplasmatales</taxon>
        <taxon>Candidatus Sysuiplasmataceae</taxon>
        <taxon>Candidatus Sysuiplasma</taxon>
    </lineage>
</organism>
<evidence type="ECO:0000256" key="3">
    <source>
        <dbReference type="ARBA" id="ARBA00022989"/>
    </source>
</evidence>
<feature type="transmembrane region" description="Helical" evidence="5">
    <location>
        <begin position="172"/>
        <end position="194"/>
    </location>
</feature>
<protein>
    <submittedName>
        <fullName evidence="7">ABC transporter permease</fullName>
    </submittedName>
</protein>
<dbReference type="PANTHER" id="PTHR43027:SF2">
    <property type="entry name" value="TRANSPORT PERMEASE PROTEIN"/>
    <property type="match status" value="1"/>
</dbReference>
<dbReference type="PANTHER" id="PTHR43027">
    <property type="entry name" value="DOXORUBICIN RESISTANCE ABC TRANSPORTER PERMEASE PROTEIN DRRC-RELATED"/>
    <property type="match status" value="1"/>
</dbReference>
<dbReference type="GO" id="GO:0043190">
    <property type="term" value="C:ATP-binding cassette (ABC) transporter complex"/>
    <property type="evidence" value="ECO:0007669"/>
    <property type="project" value="InterPro"/>
</dbReference>
<feature type="transmembrane region" description="Helical" evidence="5">
    <location>
        <begin position="23"/>
        <end position="42"/>
    </location>
</feature>
<dbReference type="InterPro" id="IPR052902">
    <property type="entry name" value="ABC-2_transporter"/>
</dbReference>
<feature type="transmembrane region" description="Helical" evidence="5">
    <location>
        <begin position="287"/>
        <end position="309"/>
    </location>
</feature>
<accession>A0A8J7YRC4</accession>
<evidence type="ECO:0000256" key="4">
    <source>
        <dbReference type="ARBA" id="ARBA00023136"/>
    </source>
</evidence>
<keyword evidence="4 5" id="KW-0472">Membrane</keyword>
<evidence type="ECO:0000313" key="8">
    <source>
        <dbReference type="Proteomes" id="UP000716004"/>
    </source>
</evidence>
<proteinExistence type="predicted"/>
<dbReference type="Pfam" id="PF12698">
    <property type="entry name" value="ABC2_membrane_3"/>
    <property type="match status" value="1"/>
</dbReference>
<sequence>MKLSRVLSDLNVYARNFKRGREGIFFTFIFPVILIAVFGAIFSGGSSGAVPLYVQNLNGHTPAVSEFLDALNSTHLVKLHFIPETVNVESYITHNSITAALVIPANFTSSVETGSPVNLSYYYNPAESSSQIAAQAINGVVENFNMHLSGSHTIVGVSEHSNSVVATSYIDFLVPGLIGFTILTSPMFSMTYIVSSYKKEKIFRQFSLTPLTRGEWMLSKFIWFTIIALVSAAEMIAVGYFLFGAHVTLTVYIIPFLITGVVLFVSLGTFAGAVARTEEGASVVGNIITFPMMFLAGTFFPVSIMPGWLQAVAHVLPLYYIIDGLNAVMVYSNYSAALVDITVSVVLAAFFFIIAMAKFSWKEE</sequence>
<feature type="domain" description="ABC transmembrane type-2" evidence="6">
    <location>
        <begin position="130"/>
        <end position="362"/>
    </location>
</feature>
<evidence type="ECO:0000256" key="2">
    <source>
        <dbReference type="ARBA" id="ARBA00022692"/>
    </source>
</evidence>
<dbReference type="GO" id="GO:0140359">
    <property type="term" value="F:ABC-type transporter activity"/>
    <property type="evidence" value="ECO:0007669"/>
    <property type="project" value="InterPro"/>
</dbReference>
<dbReference type="InterPro" id="IPR047817">
    <property type="entry name" value="ABC2_TM_bact-type"/>
</dbReference>
<dbReference type="AlphaFoldDB" id="A0A8J7YRC4"/>
<comment type="caution">
    <text evidence="7">The sequence shown here is derived from an EMBL/GenBank/DDBJ whole genome shotgun (WGS) entry which is preliminary data.</text>
</comment>
<keyword evidence="2 5" id="KW-0812">Transmembrane</keyword>
<dbReference type="InterPro" id="IPR013525">
    <property type="entry name" value="ABC2_TM"/>
</dbReference>
<name>A0A8J7YRC4_9ARCH</name>
<reference evidence="7" key="1">
    <citation type="submission" date="2021-04" db="EMBL/GenBank/DDBJ databases">
        <title>Genomic insights into ecological role and evolution of a novel Thermoplasmata order Candidatus Sysuiplasmatales.</title>
        <authorList>
            <person name="Yuan Y."/>
        </authorList>
    </citation>
    <scope>NUCLEOTIDE SEQUENCE</scope>
    <source>
        <strain evidence="7">YP2-bin.285</strain>
    </source>
</reference>
<dbReference type="PRINTS" id="PR00164">
    <property type="entry name" value="ABC2TRNSPORT"/>
</dbReference>
<evidence type="ECO:0000256" key="5">
    <source>
        <dbReference type="SAM" id="Phobius"/>
    </source>
</evidence>
<dbReference type="Proteomes" id="UP000716004">
    <property type="component" value="Unassembled WGS sequence"/>
</dbReference>
<feature type="transmembrane region" description="Helical" evidence="5">
    <location>
        <begin position="334"/>
        <end position="357"/>
    </location>
</feature>
<feature type="transmembrane region" description="Helical" evidence="5">
    <location>
        <begin position="221"/>
        <end position="243"/>
    </location>
</feature>
<comment type="subcellular location">
    <subcellularLocation>
        <location evidence="1">Membrane</location>
        <topology evidence="1">Multi-pass membrane protein</topology>
    </subcellularLocation>
</comment>
<feature type="transmembrane region" description="Helical" evidence="5">
    <location>
        <begin position="249"/>
        <end position="275"/>
    </location>
</feature>
<gene>
    <name evidence="7" type="ORF">J9259_02075</name>
</gene>
<evidence type="ECO:0000256" key="1">
    <source>
        <dbReference type="ARBA" id="ARBA00004141"/>
    </source>
</evidence>
<dbReference type="InterPro" id="IPR000412">
    <property type="entry name" value="ABC_2_transport"/>
</dbReference>
<keyword evidence="3 5" id="KW-1133">Transmembrane helix</keyword>
<evidence type="ECO:0000259" key="6">
    <source>
        <dbReference type="PROSITE" id="PS51012"/>
    </source>
</evidence>
<dbReference type="Gene3D" id="3.40.1710.10">
    <property type="entry name" value="abc type-2 transporter like domain"/>
    <property type="match status" value="1"/>
</dbReference>
<dbReference type="PROSITE" id="PS51012">
    <property type="entry name" value="ABC_TM2"/>
    <property type="match status" value="1"/>
</dbReference>
<dbReference type="EMBL" id="JAGVSJ010000003">
    <property type="protein sequence ID" value="MBX8631298.1"/>
    <property type="molecule type" value="Genomic_DNA"/>
</dbReference>